<dbReference type="AlphaFoldDB" id="A0A0D0BKQ5"/>
<proteinExistence type="predicted"/>
<evidence type="ECO:0000313" key="2">
    <source>
        <dbReference type="Proteomes" id="UP000054485"/>
    </source>
</evidence>
<protein>
    <submittedName>
        <fullName evidence="1">Unplaced genomic scaffold CY34scaffold_72, whole genome shotgun sequence</fullName>
    </submittedName>
</protein>
<dbReference type="EMBL" id="KN835203">
    <property type="protein sequence ID" value="KIK43843.1"/>
    <property type="molecule type" value="Genomic_DNA"/>
</dbReference>
<accession>A0A0D0BKQ5</accession>
<dbReference type="Proteomes" id="UP000054485">
    <property type="component" value="Unassembled WGS sequence"/>
</dbReference>
<gene>
    <name evidence="1" type="ORF">CY34DRAFT_680104</name>
</gene>
<dbReference type="HOGENOM" id="CLU_1836472_0_0_1"/>
<dbReference type="InParanoid" id="A0A0D0BKQ5"/>
<reference evidence="2" key="2">
    <citation type="submission" date="2015-01" db="EMBL/GenBank/DDBJ databases">
        <title>Evolutionary Origins and Diversification of the Mycorrhizal Mutualists.</title>
        <authorList>
            <consortium name="DOE Joint Genome Institute"/>
            <consortium name="Mycorrhizal Genomics Consortium"/>
            <person name="Kohler A."/>
            <person name="Kuo A."/>
            <person name="Nagy L.G."/>
            <person name="Floudas D."/>
            <person name="Copeland A."/>
            <person name="Barry K.W."/>
            <person name="Cichocki N."/>
            <person name="Veneault-Fourrey C."/>
            <person name="LaButti K."/>
            <person name="Lindquist E.A."/>
            <person name="Lipzen A."/>
            <person name="Lundell T."/>
            <person name="Morin E."/>
            <person name="Murat C."/>
            <person name="Riley R."/>
            <person name="Ohm R."/>
            <person name="Sun H."/>
            <person name="Tunlid A."/>
            <person name="Henrissat B."/>
            <person name="Grigoriev I.V."/>
            <person name="Hibbett D.S."/>
            <person name="Martin F."/>
        </authorList>
    </citation>
    <scope>NUCLEOTIDE SEQUENCE [LARGE SCALE GENOMIC DNA]</scope>
    <source>
        <strain evidence="2">UH-Slu-Lm8-n1</strain>
    </source>
</reference>
<organism evidence="1 2">
    <name type="scientific">Suillus luteus UH-Slu-Lm8-n1</name>
    <dbReference type="NCBI Taxonomy" id="930992"/>
    <lineage>
        <taxon>Eukaryota</taxon>
        <taxon>Fungi</taxon>
        <taxon>Dikarya</taxon>
        <taxon>Basidiomycota</taxon>
        <taxon>Agaricomycotina</taxon>
        <taxon>Agaricomycetes</taxon>
        <taxon>Agaricomycetidae</taxon>
        <taxon>Boletales</taxon>
        <taxon>Suillineae</taxon>
        <taxon>Suillaceae</taxon>
        <taxon>Suillus</taxon>
    </lineage>
</organism>
<keyword evidence="2" id="KW-1185">Reference proteome</keyword>
<evidence type="ECO:0000313" key="1">
    <source>
        <dbReference type="EMBL" id="KIK43843.1"/>
    </source>
</evidence>
<reference evidence="1 2" key="1">
    <citation type="submission" date="2014-04" db="EMBL/GenBank/DDBJ databases">
        <authorList>
            <consortium name="DOE Joint Genome Institute"/>
            <person name="Kuo A."/>
            <person name="Ruytinx J."/>
            <person name="Rineau F."/>
            <person name="Colpaert J."/>
            <person name="Kohler A."/>
            <person name="Nagy L.G."/>
            <person name="Floudas D."/>
            <person name="Copeland A."/>
            <person name="Barry K.W."/>
            <person name="Cichocki N."/>
            <person name="Veneault-Fourrey C."/>
            <person name="LaButti K."/>
            <person name="Lindquist E.A."/>
            <person name="Lipzen A."/>
            <person name="Lundell T."/>
            <person name="Morin E."/>
            <person name="Murat C."/>
            <person name="Sun H."/>
            <person name="Tunlid A."/>
            <person name="Henrissat B."/>
            <person name="Grigoriev I.V."/>
            <person name="Hibbett D.S."/>
            <person name="Martin F."/>
            <person name="Nordberg H.P."/>
            <person name="Cantor M.N."/>
            <person name="Hua S.X."/>
        </authorList>
    </citation>
    <scope>NUCLEOTIDE SEQUENCE [LARGE SCALE GENOMIC DNA]</scope>
    <source>
        <strain evidence="1 2">UH-Slu-Lm8-n1</strain>
    </source>
</reference>
<sequence length="140" mass="15617">MPSESLAPCTACNKTDSRSEIEQTSSNKIAVVALDRSSTIGPVANSVDLMPATKPSTSECDSYAQHIGNLYRAHTHSHQIARCISCEGNRTTSDMHMWYPRTVSVWQEPYSKASDPQQFPRILIEESQNIMSLQLTVCRR</sequence>
<name>A0A0D0BKQ5_9AGAM</name>